<dbReference type="PANTHER" id="PTHR36115">
    <property type="entry name" value="PROLINE-RICH ANTIGEN HOMOLOG-RELATED"/>
    <property type="match status" value="1"/>
</dbReference>
<keyword evidence="4 6" id="KW-1133">Transmembrane helix</keyword>
<dbReference type="InterPro" id="IPR051791">
    <property type="entry name" value="Pra-immunoreactive"/>
</dbReference>
<comment type="subcellular location">
    <subcellularLocation>
        <location evidence="1">Cell membrane</location>
        <topology evidence="1">Multi-pass membrane protein</topology>
    </subcellularLocation>
</comment>
<feature type="transmembrane region" description="Helical" evidence="6">
    <location>
        <begin position="57"/>
        <end position="77"/>
    </location>
</feature>
<dbReference type="EMBL" id="APML01000019">
    <property type="protein sequence ID" value="ENH97572.1"/>
    <property type="molecule type" value="Genomic_DNA"/>
</dbReference>
<keyword evidence="3 6" id="KW-0812">Transmembrane</keyword>
<protein>
    <recommendedName>
        <fullName evidence="7">RDD domain-containing protein</fullName>
    </recommendedName>
</protein>
<dbReference type="PATRIC" id="fig|1308866.3.peg.1246"/>
<dbReference type="GO" id="GO:0005886">
    <property type="term" value="C:plasma membrane"/>
    <property type="evidence" value="ECO:0007669"/>
    <property type="project" value="UniProtKB-SubCell"/>
</dbReference>
<dbReference type="eggNOG" id="COG1714">
    <property type="taxonomic scope" value="Bacteria"/>
</dbReference>
<proteinExistence type="predicted"/>
<dbReference type="STRING" id="1308866.J416_06158"/>
<sequence length="154" mass="18137">MMEEHADYATTNVNEIRYAGFWMRFWAYLVDLIIVSSVSGILLIPFKFIEDGFSMDVGFWTVTGIIGSVIFYLYFLLMTKFFQQTLGKMIFGLKVIRHDTKPLRWSDLLIRELVGRFIHRVFGFLFILYACVAFTTEKQGIHDLFSDTRVIYER</sequence>
<dbReference type="InterPro" id="IPR010432">
    <property type="entry name" value="RDD"/>
</dbReference>
<evidence type="ECO:0000256" key="2">
    <source>
        <dbReference type="ARBA" id="ARBA00022475"/>
    </source>
</evidence>
<reference evidence="8 9" key="1">
    <citation type="submission" date="2013-03" db="EMBL/GenBank/DDBJ databases">
        <title>Draft genome sequence of Gracibacillus halophilus YIM-C55.5, a moderately halophilic and thermophilic organism from the Xiaochaidamu salt lake.</title>
        <authorList>
            <person name="Sugumar T."/>
            <person name="Polireddy D.R."/>
            <person name="Antony A."/>
            <person name="Madhava Y.R."/>
            <person name="Sivakumar N."/>
        </authorList>
    </citation>
    <scope>NUCLEOTIDE SEQUENCE [LARGE SCALE GENOMIC DNA]</scope>
    <source>
        <strain evidence="8 9">YIM-C55.5</strain>
    </source>
</reference>
<evidence type="ECO:0000259" key="7">
    <source>
        <dbReference type="Pfam" id="PF06271"/>
    </source>
</evidence>
<feature type="transmembrane region" description="Helical" evidence="6">
    <location>
        <begin position="117"/>
        <end position="136"/>
    </location>
</feature>
<evidence type="ECO:0000313" key="8">
    <source>
        <dbReference type="EMBL" id="ENH97572.1"/>
    </source>
</evidence>
<dbReference type="RefSeq" id="WP_003466666.1">
    <property type="nucleotide sequence ID" value="NZ_APML01000019.1"/>
</dbReference>
<comment type="caution">
    <text evidence="8">The sequence shown here is derived from an EMBL/GenBank/DDBJ whole genome shotgun (WGS) entry which is preliminary data.</text>
</comment>
<keyword evidence="9" id="KW-1185">Reference proteome</keyword>
<feature type="domain" description="RDD" evidence="7">
    <location>
        <begin position="18"/>
        <end position="146"/>
    </location>
</feature>
<evidence type="ECO:0000256" key="5">
    <source>
        <dbReference type="ARBA" id="ARBA00023136"/>
    </source>
</evidence>
<gene>
    <name evidence="8" type="ORF">J416_06158</name>
</gene>
<dbReference type="AlphaFoldDB" id="N4WN87"/>
<dbReference type="Pfam" id="PF06271">
    <property type="entry name" value="RDD"/>
    <property type="match status" value="1"/>
</dbReference>
<evidence type="ECO:0000256" key="3">
    <source>
        <dbReference type="ARBA" id="ARBA00022692"/>
    </source>
</evidence>
<name>N4WN87_9BACI</name>
<evidence type="ECO:0000256" key="6">
    <source>
        <dbReference type="SAM" id="Phobius"/>
    </source>
</evidence>
<evidence type="ECO:0000256" key="1">
    <source>
        <dbReference type="ARBA" id="ARBA00004651"/>
    </source>
</evidence>
<organism evidence="8 9">
    <name type="scientific">Gracilibacillus halophilus YIM-C55.5</name>
    <dbReference type="NCBI Taxonomy" id="1308866"/>
    <lineage>
        <taxon>Bacteria</taxon>
        <taxon>Bacillati</taxon>
        <taxon>Bacillota</taxon>
        <taxon>Bacilli</taxon>
        <taxon>Bacillales</taxon>
        <taxon>Bacillaceae</taxon>
        <taxon>Gracilibacillus</taxon>
    </lineage>
</organism>
<keyword evidence="5 6" id="KW-0472">Membrane</keyword>
<dbReference type="Proteomes" id="UP000012283">
    <property type="component" value="Unassembled WGS sequence"/>
</dbReference>
<evidence type="ECO:0000256" key="4">
    <source>
        <dbReference type="ARBA" id="ARBA00022989"/>
    </source>
</evidence>
<dbReference type="PANTHER" id="PTHR36115:SF9">
    <property type="entry name" value="LMO1584 PROTEIN"/>
    <property type="match status" value="1"/>
</dbReference>
<evidence type="ECO:0000313" key="9">
    <source>
        <dbReference type="Proteomes" id="UP000012283"/>
    </source>
</evidence>
<feature type="transmembrane region" description="Helical" evidence="6">
    <location>
        <begin position="25"/>
        <end position="45"/>
    </location>
</feature>
<accession>N4WN87</accession>
<keyword evidence="2" id="KW-1003">Cell membrane</keyword>